<dbReference type="GO" id="GO:0006284">
    <property type="term" value="P:base-excision repair"/>
    <property type="evidence" value="ECO:0007669"/>
    <property type="project" value="InterPro"/>
</dbReference>
<evidence type="ECO:0000313" key="20">
    <source>
        <dbReference type="Proteomes" id="UP000230828"/>
    </source>
</evidence>
<dbReference type="InterPro" id="IPR000214">
    <property type="entry name" value="Znf_DNA_glyclase/AP_lyase"/>
</dbReference>
<accession>A0A2H0R165</accession>
<evidence type="ECO:0000256" key="13">
    <source>
        <dbReference type="ARBA" id="ARBA00023268"/>
    </source>
</evidence>
<dbReference type="Gene3D" id="3.20.190.10">
    <property type="entry name" value="MutM-like, N-terminal"/>
    <property type="match status" value="1"/>
</dbReference>
<dbReference type="InterPro" id="IPR010663">
    <property type="entry name" value="Znf_FPG/IleRS"/>
</dbReference>
<organism evidence="19 20">
    <name type="scientific">Candidatus Zambryskibacteria bacterium CG10_big_fil_rev_8_21_14_0_10_34_34</name>
    <dbReference type="NCBI Taxonomy" id="1975114"/>
    <lineage>
        <taxon>Bacteria</taxon>
        <taxon>Candidatus Zambryskiibacteriota</taxon>
    </lineage>
</organism>
<evidence type="ECO:0000256" key="5">
    <source>
        <dbReference type="ARBA" id="ARBA00022723"/>
    </source>
</evidence>
<evidence type="ECO:0000256" key="4">
    <source>
        <dbReference type="ARBA" id="ARBA00011245"/>
    </source>
</evidence>
<dbReference type="InterPro" id="IPR012319">
    <property type="entry name" value="FPG_cat"/>
</dbReference>
<evidence type="ECO:0000256" key="15">
    <source>
        <dbReference type="ARBA" id="ARBA00044632"/>
    </source>
</evidence>
<dbReference type="Proteomes" id="UP000230828">
    <property type="component" value="Unassembled WGS sequence"/>
</dbReference>
<dbReference type="SUPFAM" id="SSF57716">
    <property type="entry name" value="Glucocorticoid receptor-like (DNA-binding domain)"/>
    <property type="match status" value="1"/>
</dbReference>
<dbReference type="SUPFAM" id="SSF81624">
    <property type="entry name" value="N-terminal domain of MutM-like DNA repair proteins"/>
    <property type="match status" value="1"/>
</dbReference>
<keyword evidence="13" id="KW-0511">Multifunctional enzyme</keyword>
<keyword evidence="11" id="KW-0234">DNA repair</keyword>
<proteinExistence type="inferred from homology"/>
<evidence type="ECO:0000256" key="1">
    <source>
        <dbReference type="ARBA" id="ARBA00001668"/>
    </source>
</evidence>
<reference evidence="19 20" key="1">
    <citation type="submission" date="2017-09" db="EMBL/GenBank/DDBJ databases">
        <title>Depth-based differentiation of microbial function through sediment-hosted aquifers and enrichment of novel symbionts in the deep terrestrial subsurface.</title>
        <authorList>
            <person name="Probst A.J."/>
            <person name="Ladd B."/>
            <person name="Jarett J.K."/>
            <person name="Geller-Mcgrath D.E."/>
            <person name="Sieber C.M."/>
            <person name="Emerson J.B."/>
            <person name="Anantharaman K."/>
            <person name="Thomas B.C."/>
            <person name="Malmstrom R."/>
            <person name="Stieglmeier M."/>
            <person name="Klingl A."/>
            <person name="Woyke T."/>
            <person name="Ryan C.M."/>
            <person name="Banfield J.F."/>
        </authorList>
    </citation>
    <scope>NUCLEOTIDE SEQUENCE [LARGE SCALE GENOMIC DNA]</scope>
    <source>
        <strain evidence="19">CG10_big_fil_rev_8_21_14_0_10_34_34</strain>
    </source>
</reference>
<evidence type="ECO:0008006" key="21">
    <source>
        <dbReference type="Google" id="ProtNLM"/>
    </source>
</evidence>
<dbReference type="Pfam" id="PF06831">
    <property type="entry name" value="H2TH"/>
    <property type="match status" value="1"/>
</dbReference>
<dbReference type="Gene3D" id="1.10.8.50">
    <property type="match status" value="1"/>
</dbReference>
<evidence type="ECO:0000256" key="14">
    <source>
        <dbReference type="ARBA" id="ARBA00023295"/>
    </source>
</evidence>
<name>A0A2H0R165_9BACT</name>
<dbReference type="GO" id="GO:0140078">
    <property type="term" value="F:class I DNA-(apurinic or apyrimidinic site) endonuclease activity"/>
    <property type="evidence" value="ECO:0007669"/>
    <property type="project" value="UniProtKB-EC"/>
</dbReference>
<keyword evidence="7 16" id="KW-0863">Zinc-finger</keyword>
<evidence type="ECO:0000256" key="9">
    <source>
        <dbReference type="ARBA" id="ARBA00022833"/>
    </source>
</evidence>
<keyword evidence="14" id="KW-0326">Glycosidase</keyword>
<dbReference type="EMBL" id="PCXM01000016">
    <property type="protein sequence ID" value="PIR40230.1"/>
    <property type="molecule type" value="Genomic_DNA"/>
</dbReference>
<dbReference type="InterPro" id="IPR020629">
    <property type="entry name" value="FPG_Glyclase"/>
</dbReference>
<evidence type="ECO:0000313" key="19">
    <source>
        <dbReference type="EMBL" id="PIR40230.1"/>
    </source>
</evidence>
<dbReference type="Pfam" id="PF06827">
    <property type="entry name" value="zf-FPG_IleRS"/>
    <property type="match status" value="1"/>
</dbReference>
<dbReference type="SMART" id="SM00898">
    <property type="entry name" value="Fapy_DNA_glyco"/>
    <property type="match status" value="1"/>
</dbReference>
<protein>
    <recommendedName>
        <fullName evidence="21">DNA-formamidopyrimidine glycosylase</fullName>
    </recommendedName>
</protein>
<comment type="similarity">
    <text evidence="3">Belongs to the FPG family.</text>
</comment>
<evidence type="ECO:0000256" key="10">
    <source>
        <dbReference type="ARBA" id="ARBA00023125"/>
    </source>
</evidence>
<dbReference type="InterPro" id="IPR015886">
    <property type="entry name" value="H2TH_FPG"/>
</dbReference>
<comment type="catalytic activity">
    <reaction evidence="15">
        <text>2'-deoxyribonucleotide-(2'-deoxyribose 5'-phosphate)-2'-deoxyribonucleotide-DNA = a 3'-end 2'-deoxyribonucleotide-(2,3-dehydro-2,3-deoxyribose 5'-phosphate)-DNA + a 5'-end 5'-phospho-2'-deoxyribonucleoside-DNA + H(+)</text>
        <dbReference type="Rhea" id="RHEA:66592"/>
        <dbReference type="Rhea" id="RHEA-COMP:13180"/>
        <dbReference type="Rhea" id="RHEA-COMP:16897"/>
        <dbReference type="Rhea" id="RHEA-COMP:17067"/>
        <dbReference type="ChEBI" id="CHEBI:15378"/>
        <dbReference type="ChEBI" id="CHEBI:136412"/>
        <dbReference type="ChEBI" id="CHEBI:157695"/>
        <dbReference type="ChEBI" id="CHEBI:167181"/>
        <dbReference type="EC" id="4.2.99.18"/>
    </reaction>
</comment>
<comment type="catalytic activity">
    <reaction evidence="1">
        <text>Hydrolysis of DNA containing ring-opened 7-methylguanine residues, releasing 2,6-diamino-4-hydroxy-5-(N-methyl)formamidopyrimidine.</text>
        <dbReference type="EC" id="3.2.2.23"/>
    </reaction>
</comment>
<dbReference type="NCBIfam" id="NF002211">
    <property type="entry name" value="PRK01103.1"/>
    <property type="match status" value="1"/>
</dbReference>
<evidence type="ECO:0000256" key="16">
    <source>
        <dbReference type="PROSITE-ProRule" id="PRU00391"/>
    </source>
</evidence>
<comment type="cofactor">
    <cofactor evidence="2">
        <name>Zn(2+)</name>
        <dbReference type="ChEBI" id="CHEBI:29105"/>
    </cofactor>
</comment>
<dbReference type="PROSITE" id="PS51066">
    <property type="entry name" value="ZF_FPG_2"/>
    <property type="match status" value="1"/>
</dbReference>
<dbReference type="InterPro" id="IPR035937">
    <property type="entry name" value="FPG_N"/>
</dbReference>
<comment type="subunit">
    <text evidence="4">Monomer.</text>
</comment>
<dbReference type="PANTHER" id="PTHR22993:SF9">
    <property type="entry name" value="FORMAMIDOPYRIMIDINE-DNA GLYCOSYLASE"/>
    <property type="match status" value="1"/>
</dbReference>
<comment type="caution">
    <text evidence="19">The sequence shown here is derived from an EMBL/GenBank/DDBJ whole genome shotgun (WGS) entry which is preliminary data.</text>
</comment>
<evidence type="ECO:0000256" key="11">
    <source>
        <dbReference type="ARBA" id="ARBA00023204"/>
    </source>
</evidence>
<feature type="domain" description="Formamidopyrimidine-DNA glycosylase catalytic" evidence="18">
    <location>
        <begin position="2"/>
        <end position="126"/>
    </location>
</feature>
<dbReference type="AlphaFoldDB" id="A0A2H0R165"/>
<dbReference type="FunFam" id="1.10.8.50:FF:000003">
    <property type="entry name" value="Formamidopyrimidine-DNA glycosylase"/>
    <property type="match status" value="1"/>
</dbReference>
<dbReference type="GO" id="GO:0008270">
    <property type="term" value="F:zinc ion binding"/>
    <property type="evidence" value="ECO:0007669"/>
    <property type="project" value="UniProtKB-KW"/>
</dbReference>
<evidence type="ECO:0000256" key="7">
    <source>
        <dbReference type="ARBA" id="ARBA00022771"/>
    </source>
</evidence>
<gene>
    <name evidence="19" type="ORF">COV33_00860</name>
</gene>
<evidence type="ECO:0000259" key="18">
    <source>
        <dbReference type="PROSITE" id="PS51068"/>
    </source>
</evidence>
<keyword evidence="5" id="KW-0479">Metal-binding</keyword>
<dbReference type="NCBIfam" id="TIGR00577">
    <property type="entry name" value="fpg"/>
    <property type="match status" value="1"/>
</dbReference>
<sequence length="288" mass="32895">MPELPEVHTIVTDLKRFIPGLKITNIWTDILAFKKIKKDVVGEKIISVERRGKNILIKITGNKIILVHQKMTGHLMYGKWEKNNKKGWKSVLPGPMCDDPGNRFIHLLFFLSNGRHLGLCDMRKFASVMIMSEKTMKEKIQRLGPEPFDKNFNLKNFSEIIKRKGGKIKTVLMDQSVIAGIGNIYSDEILWLAGVHPLKIASELKKEEIKKIYKSIRPVLKKAIKARGSSYIDYRDAEGKKGKYQEMQSAYGLKGKKCKKRGCAGIIERIVVGGRSSHFCPKHQMLYK</sequence>
<dbReference type="PANTHER" id="PTHR22993">
    <property type="entry name" value="FORMAMIDOPYRIMIDINE-DNA GLYCOSYLASE"/>
    <property type="match status" value="1"/>
</dbReference>
<keyword evidence="6" id="KW-0227">DNA damage</keyword>
<keyword evidence="9" id="KW-0862">Zinc</keyword>
<evidence type="ECO:0000256" key="8">
    <source>
        <dbReference type="ARBA" id="ARBA00022801"/>
    </source>
</evidence>
<dbReference type="SUPFAM" id="SSF46946">
    <property type="entry name" value="S13-like H2TH domain"/>
    <property type="match status" value="1"/>
</dbReference>
<keyword evidence="10" id="KW-0238">DNA-binding</keyword>
<evidence type="ECO:0000256" key="3">
    <source>
        <dbReference type="ARBA" id="ARBA00009409"/>
    </source>
</evidence>
<dbReference type="GO" id="GO:0003684">
    <property type="term" value="F:damaged DNA binding"/>
    <property type="evidence" value="ECO:0007669"/>
    <property type="project" value="InterPro"/>
</dbReference>
<evidence type="ECO:0000259" key="17">
    <source>
        <dbReference type="PROSITE" id="PS51066"/>
    </source>
</evidence>
<keyword evidence="8" id="KW-0378">Hydrolase</keyword>
<dbReference type="SMART" id="SM01232">
    <property type="entry name" value="H2TH"/>
    <property type="match status" value="1"/>
</dbReference>
<dbReference type="InterPro" id="IPR010979">
    <property type="entry name" value="Ribosomal_uS13-like_H2TH"/>
</dbReference>
<feature type="domain" description="FPG-type" evidence="17">
    <location>
        <begin position="249"/>
        <end position="285"/>
    </location>
</feature>
<evidence type="ECO:0000256" key="6">
    <source>
        <dbReference type="ARBA" id="ARBA00022763"/>
    </source>
</evidence>
<dbReference type="GO" id="GO:0034039">
    <property type="term" value="F:8-oxo-7,8-dihydroguanine DNA N-glycosylase activity"/>
    <property type="evidence" value="ECO:0007669"/>
    <property type="project" value="TreeGrafter"/>
</dbReference>
<evidence type="ECO:0000256" key="12">
    <source>
        <dbReference type="ARBA" id="ARBA00023239"/>
    </source>
</evidence>
<dbReference type="PROSITE" id="PS51068">
    <property type="entry name" value="FPG_CAT"/>
    <property type="match status" value="1"/>
</dbReference>
<keyword evidence="12" id="KW-0456">Lyase</keyword>
<evidence type="ECO:0000256" key="2">
    <source>
        <dbReference type="ARBA" id="ARBA00001947"/>
    </source>
</evidence>
<dbReference type="Pfam" id="PF01149">
    <property type="entry name" value="Fapy_DNA_glyco"/>
    <property type="match status" value="1"/>
</dbReference>